<dbReference type="PANTHER" id="PTHR46034">
    <property type="match status" value="1"/>
</dbReference>
<keyword evidence="3" id="KW-1185">Reference proteome</keyword>
<sequence length="466" mass="52718">MGRKTITIPLMEKSEGSSKFNISAPARNLTKDELGAIIFGCKHNTIKECLDREIFGLPAAHYSYVRKATPGLPLFLFNYSDRKLHGVFEAVSSGQMNIYPDAWVTAGMGSETTPYPAQVRIRARSKCRPLLEEEIKSIIAKNYYTDKLLWFELDKEQTKRLMRLFLASPLPENMPRPSNIAWKRNSFNLPPNSNIKKTADEEFKNVDWEAYSGMAEARLKDEHSNASASNRDAFAPSKKWSELFKPSQSSSAVDNGEVLEPQKVLSPSKLYSNAWSELPPEACYGAANAECDSYVPESWEDIAFVDNDVKEIRENCEEHHDGDSGKPNLSDKPTFLDGWGELKPSEFDNVRAEEPGEFFIGSKASNRSGISLTPVEDCERDRNQLNETDRVFQDSNCVLSEGVLTDAESSYFQQMITKVMKDIEELKVSQLSQSRKIEILQQELVHSKQETNELKKMLGIDRLCRP</sequence>
<dbReference type="InterPro" id="IPR044832">
    <property type="entry name" value="NRP-like"/>
</dbReference>
<comment type="caution">
    <text evidence="2">The sequence shown here is derived from an EMBL/GenBank/DDBJ whole genome shotgun (WGS) entry which is preliminary data.</text>
</comment>
<evidence type="ECO:0000313" key="3">
    <source>
        <dbReference type="Proteomes" id="UP001190926"/>
    </source>
</evidence>
<accession>A0AAD4JP60</accession>
<evidence type="ECO:0000259" key="1">
    <source>
        <dbReference type="PROSITE" id="PS51222"/>
    </source>
</evidence>
<name>A0AAD4JP60_PERFH</name>
<dbReference type="Proteomes" id="UP001190926">
    <property type="component" value="Unassembled WGS sequence"/>
</dbReference>
<gene>
    <name evidence="2" type="ORF">C2S53_018182</name>
</gene>
<reference evidence="2 3" key="1">
    <citation type="journal article" date="2021" name="Nat. Commun.">
        <title>Incipient diploidization of the medicinal plant Perilla within 10,000 years.</title>
        <authorList>
            <person name="Zhang Y."/>
            <person name="Shen Q."/>
            <person name="Leng L."/>
            <person name="Zhang D."/>
            <person name="Chen S."/>
            <person name="Shi Y."/>
            <person name="Ning Z."/>
            <person name="Chen S."/>
        </authorList>
    </citation>
    <scope>NUCLEOTIDE SEQUENCE [LARGE SCALE GENOMIC DNA]</scope>
    <source>
        <strain evidence="3">cv. PC099</strain>
    </source>
</reference>
<feature type="domain" description="DCD" evidence="1">
    <location>
        <begin position="32"/>
        <end position="167"/>
    </location>
</feature>
<dbReference type="Pfam" id="PF10539">
    <property type="entry name" value="Dev_Cell_Death"/>
    <property type="match status" value="1"/>
</dbReference>
<dbReference type="SMART" id="SM00767">
    <property type="entry name" value="DCD"/>
    <property type="match status" value="1"/>
</dbReference>
<organism evidence="2 3">
    <name type="scientific">Perilla frutescens var. hirtella</name>
    <name type="common">Perilla citriodora</name>
    <name type="synonym">Perilla setoyensis</name>
    <dbReference type="NCBI Taxonomy" id="608512"/>
    <lineage>
        <taxon>Eukaryota</taxon>
        <taxon>Viridiplantae</taxon>
        <taxon>Streptophyta</taxon>
        <taxon>Embryophyta</taxon>
        <taxon>Tracheophyta</taxon>
        <taxon>Spermatophyta</taxon>
        <taxon>Magnoliopsida</taxon>
        <taxon>eudicotyledons</taxon>
        <taxon>Gunneridae</taxon>
        <taxon>Pentapetalae</taxon>
        <taxon>asterids</taxon>
        <taxon>lamiids</taxon>
        <taxon>Lamiales</taxon>
        <taxon>Lamiaceae</taxon>
        <taxon>Nepetoideae</taxon>
        <taxon>Elsholtzieae</taxon>
        <taxon>Perilla</taxon>
    </lineage>
</organism>
<dbReference type="EMBL" id="SDAM02000018">
    <property type="protein sequence ID" value="KAH6837467.1"/>
    <property type="molecule type" value="Genomic_DNA"/>
</dbReference>
<proteinExistence type="predicted"/>
<dbReference type="AlphaFoldDB" id="A0AAD4JP60"/>
<dbReference type="GO" id="GO:0034976">
    <property type="term" value="P:response to endoplasmic reticulum stress"/>
    <property type="evidence" value="ECO:0007669"/>
    <property type="project" value="InterPro"/>
</dbReference>
<dbReference type="InterPro" id="IPR013989">
    <property type="entry name" value="Dev_and_cell_death_domain"/>
</dbReference>
<dbReference type="PANTHER" id="PTHR46034:SF23">
    <property type="entry name" value="DCD (DEVELOPMENT AND CELL DEATH) DOMAIN PROTEIN"/>
    <property type="match status" value="1"/>
</dbReference>
<protein>
    <recommendedName>
        <fullName evidence="1">DCD domain-containing protein</fullName>
    </recommendedName>
</protein>
<evidence type="ECO:0000313" key="2">
    <source>
        <dbReference type="EMBL" id="KAH6837467.1"/>
    </source>
</evidence>
<dbReference type="PROSITE" id="PS51222">
    <property type="entry name" value="DCD"/>
    <property type="match status" value="1"/>
</dbReference>